<feature type="region of interest" description="Disordered" evidence="1">
    <location>
        <begin position="371"/>
        <end position="442"/>
    </location>
</feature>
<dbReference type="WBParaSite" id="Gr19_v10_g10796.t1">
    <property type="protein sequence ID" value="Gr19_v10_g10796.t1"/>
    <property type="gene ID" value="Gr19_v10_g10796"/>
</dbReference>
<accession>A0A914GU50</accession>
<feature type="compositionally biased region" description="Polar residues" evidence="1">
    <location>
        <begin position="304"/>
        <end position="326"/>
    </location>
</feature>
<name>A0A914GU50_GLORO</name>
<sequence>MPLTSYPTGSGVPLACGPEAVNVNKRDGELSGVPLACGPEAVNVNEKDGEVTIGASARKFWHGKTPLNVPEVEKVHPKKNERTIYGINMISSGFSTISSIEMFGEESAVAFDDWAERFKDHLTVSGKNFTDQEKVTRFKLCLKDAPRALFKELPPAQTTTLDLAMSALRAKLNSPQRREIAKRTLTLCRQREDESVAQFLRRLTPLVEATNHSLTEGQRKEKVCEEFLDRLKPSMSFLIRLIGLTQAKSLEIVKAQAEELEALLLVNKGEEVSRLSQAVNVISNRASQPQWSAGPSTGAAENEQGPSWSNTRNFGQFSAPNEQRQPPSFGGARGGFRSQNNWSGDRQCQYCGRSGHLAYACHERQADFEDDQGMASGQAEWADQQSHQPQRGWRNQSNSAEIPLPSSTSAGFMEDLARSLVEMSVRSNTGRSAPDEGSDQRR</sequence>
<evidence type="ECO:0000313" key="3">
    <source>
        <dbReference type="WBParaSite" id="Gr19_v10_g10796.t1"/>
    </source>
</evidence>
<dbReference type="AlphaFoldDB" id="A0A914GU50"/>
<dbReference type="Proteomes" id="UP000887572">
    <property type="component" value="Unplaced"/>
</dbReference>
<dbReference type="GO" id="GO:0003676">
    <property type="term" value="F:nucleic acid binding"/>
    <property type="evidence" value="ECO:0007669"/>
    <property type="project" value="InterPro"/>
</dbReference>
<organism evidence="2 3">
    <name type="scientific">Globodera rostochiensis</name>
    <name type="common">Golden nematode worm</name>
    <name type="synonym">Heterodera rostochiensis</name>
    <dbReference type="NCBI Taxonomy" id="31243"/>
    <lineage>
        <taxon>Eukaryota</taxon>
        <taxon>Metazoa</taxon>
        <taxon>Ecdysozoa</taxon>
        <taxon>Nematoda</taxon>
        <taxon>Chromadorea</taxon>
        <taxon>Rhabditida</taxon>
        <taxon>Tylenchina</taxon>
        <taxon>Tylenchomorpha</taxon>
        <taxon>Tylenchoidea</taxon>
        <taxon>Heteroderidae</taxon>
        <taxon>Heteroderinae</taxon>
        <taxon>Globodera</taxon>
    </lineage>
</organism>
<evidence type="ECO:0000313" key="2">
    <source>
        <dbReference type="Proteomes" id="UP000887572"/>
    </source>
</evidence>
<dbReference type="SUPFAM" id="SSF57756">
    <property type="entry name" value="Retrovirus zinc finger-like domains"/>
    <property type="match status" value="1"/>
</dbReference>
<feature type="region of interest" description="Disordered" evidence="1">
    <location>
        <begin position="286"/>
        <end position="338"/>
    </location>
</feature>
<feature type="compositionally biased region" description="Polar residues" evidence="1">
    <location>
        <begin position="383"/>
        <end position="410"/>
    </location>
</feature>
<evidence type="ECO:0000256" key="1">
    <source>
        <dbReference type="SAM" id="MobiDB-lite"/>
    </source>
</evidence>
<reference evidence="3" key="1">
    <citation type="submission" date="2022-11" db="UniProtKB">
        <authorList>
            <consortium name="WormBaseParasite"/>
        </authorList>
    </citation>
    <scope>IDENTIFICATION</scope>
</reference>
<dbReference type="InterPro" id="IPR036875">
    <property type="entry name" value="Znf_CCHC_sf"/>
</dbReference>
<protein>
    <submittedName>
        <fullName evidence="3">CCHC-type domain-containing protein</fullName>
    </submittedName>
</protein>
<keyword evidence="2" id="KW-1185">Reference proteome</keyword>
<feature type="compositionally biased region" description="Polar residues" evidence="1">
    <location>
        <begin position="286"/>
        <end position="295"/>
    </location>
</feature>
<proteinExistence type="predicted"/>
<dbReference type="GO" id="GO:0008270">
    <property type="term" value="F:zinc ion binding"/>
    <property type="evidence" value="ECO:0007669"/>
    <property type="project" value="InterPro"/>
</dbReference>